<evidence type="ECO:0000313" key="1">
    <source>
        <dbReference type="EMBL" id="SFF95956.1"/>
    </source>
</evidence>
<reference evidence="2" key="1">
    <citation type="submission" date="2016-10" db="EMBL/GenBank/DDBJ databases">
        <authorList>
            <person name="Varghese N."/>
            <person name="Submissions S."/>
        </authorList>
    </citation>
    <scope>NUCLEOTIDE SEQUENCE [LARGE SCALE GENOMIC DNA]</scope>
    <source>
        <strain evidence="2">DSM 23515</strain>
    </source>
</reference>
<accession>A0A1I2N351</accession>
<proteinExistence type="predicted"/>
<gene>
    <name evidence="1" type="ORF">SAMN04488033_11685</name>
</gene>
<keyword evidence="2" id="KW-1185">Reference proteome</keyword>
<dbReference type="AlphaFoldDB" id="A0A1I2N351"/>
<dbReference type="RefSeq" id="WP_093305222.1">
    <property type="nucleotide sequence ID" value="NZ_FOOH01000016.1"/>
</dbReference>
<protein>
    <submittedName>
        <fullName evidence="1">Uncharacterized protein</fullName>
    </submittedName>
</protein>
<dbReference type="Proteomes" id="UP000199116">
    <property type="component" value="Unassembled WGS sequence"/>
</dbReference>
<evidence type="ECO:0000313" key="2">
    <source>
        <dbReference type="Proteomes" id="UP000199116"/>
    </source>
</evidence>
<sequence>MSLDKIFEFINRPENDNLDYTPVINKILQSLSDDALIRLLFTAEKEELHSAKTYIKKEIERRSSNFPKS</sequence>
<dbReference type="EMBL" id="FOOH01000016">
    <property type="protein sequence ID" value="SFF95956.1"/>
    <property type="molecule type" value="Genomic_DNA"/>
</dbReference>
<organism evidence="1 2">
    <name type="scientific">Salegentibacter agarivorans</name>
    <dbReference type="NCBI Taxonomy" id="345907"/>
    <lineage>
        <taxon>Bacteria</taxon>
        <taxon>Pseudomonadati</taxon>
        <taxon>Bacteroidota</taxon>
        <taxon>Flavobacteriia</taxon>
        <taxon>Flavobacteriales</taxon>
        <taxon>Flavobacteriaceae</taxon>
        <taxon>Salegentibacter</taxon>
    </lineage>
</organism>
<name>A0A1I2N351_9FLAO</name>